<proteinExistence type="predicted"/>
<feature type="region of interest" description="Disordered" evidence="1">
    <location>
        <begin position="1"/>
        <end position="32"/>
    </location>
</feature>
<dbReference type="AlphaFoldDB" id="A0AAV4P506"/>
<evidence type="ECO:0000256" key="1">
    <source>
        <dbReference type="SAM" id="MobiDB-lite"/>
    </source>
</evidence>
<dbReference type="EMBL" id="BPLQ01002335">
    <property type="protein sequence ID" value="GIX91635.1"/>
    <property type="molecule type" value="Genomic_DNA"/>
</dbReference>
<protein>
    <submittedName>
        <fullName evidence="2">Uncharacterized protein</fullName>
    </submittedName>
</protein>
<evidence type="ECO:0000313" key="2">
    <source>
        <dbReference type="EMBL" id="GIX91635.1"/>
    </source>
</evidence>
<dbReference type="Proteomes" id="UP001054837">
    <property type="component" value="Unassembled WGS sequence"/>
</dbReference>
<reference evidence="2 3" key="1">
    <citation type="submission" date="2021-06" db="EMBL/GenBank/DDBJ databases">
        <title>Caerostris darwini draft genome.</title>
        <authorList>
            <person name="Kono N."/>
            <person name="Arakawa K."/>
        </authorList>
    </citation>
    <scope>NUCLEOTIDE SEQUENCE [LARGE SCALE GENOMIC DNA]</scope>
</reference>
<feature type="compositionally biased region" description="Polar residues" evidence="1">
    <location>
        <begin position="10"/>
        <end position="20"/>
    </location>
</feature>
<accession>A0AAV4P506</accession>
<name>A0AAV4P506_9ARAC</name>
<evidence type="ECO:0000313" key="3">
    <source>
        <dbReference type="Proteomes" id="UP001054837"/>
    </source>
</evidence>
<sequence>MVFRERKGGVNTNIQNNSTLADRGGKGTHHPFHVPRIVSAQRRCFEKGVGVSTEPSIFGELNFTAERESTYLPGKQFIRIQRGDVE</sequence>
<gene>
    <name evidence="2" type="ORF">CDAR_557271</name>
</gene>
<keyword evidence="3" id="KW-1185">Reference proteome</keyword>
<organism evidence="2 3">
    <name type="scientific">Caerostris darwini</name>
    <dbReference type="NCBI Taxonomy" id="1538125"/>
    <lineage>
        <taxon>Eukaryota</taxon>
        <taxon>Metazoa</taxon>
        <taxon>Ecdysozoa</taxon>
        <taxon>Arthropoda</taxon>
        <taxon>Chelicerata</taxon>
        <taxon>Arachnida</taxon>
        <taxon>Araneae</taxon>
        <taxon>Araneomorphae</taxon>
        <taxon>Entelegynae</taxon>
        <taxon>Araneoidea</taxon>
        <taxon>Araneidae</taxon>
        <taxon>Caerostris</taxon>
    </lineage>
</organism>
<comment type="caution">
    <text evidence="2">The sequence shown here is derived from an EMBL/GenBank/DDBJ whole genome shotgun (WGS) entry which is preliminary data.</text>
</comment>